<evidence type="ECO:0000313" key="2">
    <source>
        <dbReference type="Proteomes" id="UP000838763"/>
    </source>
</evidence>
<dbReference type="OrthoDB" id="10261408at2759"/>
<organism evidence="1 2">
    <name type="scientific">Parascedosporium putredinis</name>
    <dbReference type="NCBI Taxonomy" id="1442378"/>
    <lineage>
        <taxon>Eukaryota</taxon>
        <taxon>Fungi</taxon>
        <taxon>Dikarya</taxon>
        <taxon>Ascomycota</taxon>
        <taxon>Pezizomycotina</taxon>
        <taxon>Sordariomycetes</taxon>
        <taxon>Hypocreomycetidae</taxon>
        <taxon>Microascales</taxon>
        <taxon>Microascaceae</taxon>
        <taxon>Parascedosporium</taxon>
    </lineage>
</organism>
<keyword evidence="2" id="KW-1185">Reference proteome</keyword>
<sequence>MQISHDIWIQPLAKHCEAMGHSLVELAKGDVHLDPEQSAALTLAERYLAIGRISHGFGHVTLQPGLSRHYKELPYNPGGRHARKTVTTSKSCSRYFHVLMRYVQRLSNNTIQIHGPRGPNFGCFKTRWRIGFACTQSALVMINRLHRSSKPYESRIVEDLKLAFVALGALKTFYAPAERWLDILFKVHDTETKLRLPTSDDVDLPFDGYFSRFLDIKEPQFMPLDFNDIDTDEESSDDTLHFGISPDCSLENARAKTGDKRLTSPQDAPAWLQAYTGHLTGDIETTGGMGYVTEGPSLLAPKGDSGMLKSVAEGQLSQEGDSRQLLPPTKELTIMEIEALASQSPVHMAGAILTSMSGKTPLQGESLQEVHMQPPCSELSRDATAIDMGQAFSEFFGHGPLPTFTDDPLLNSELSLFLGMGINSVNGDADAWPDTSEGNVTAASPLQNLYSERCSMHRIRAAAPVANRPWKLE</sequence>
<proteinExistence type="predicted"/>
<evidence type="ECO:0000313" key="1">
    <source>
        <dbReference type="EMBL" id="CAI4213959.1"/>
    </source>
</evidence>
<dbReference type="AlphaFoldDB" id="A0A9P1H1P9"/>
<comment type="caution">
    <text evidence="1">The sequence shown here is derived from an EMBL/GenBank/DDBJ whole genome shotgun (WGS) entry which is preliminary data.</text>
</comment>
<reference evidence="1" key="1">
    <citation type="submission" date="2022-11" db="EMBL/GenBank/DDBJ databases">
        <authorList>
            <person name="Scott C."/>
            <person name="Bruce N."/>
        </authorList>
    </citation>
    <scope>NUCLEOTIDE SEQUENCE</scope>
</reference>
<protein>
    <submittedName>
        <fullName evidence="1">Uncharacterized protein</fullName>
    </submittedName>
</protein>
<dbReference type="EMBL" id="CALLCH030000010">
    <property type="protein sequence ID" value="CAI4213959.1"/>
    <property type="molecule type" value="Genomic_DNA"/>
</dbReference>
<dbReference type="Proteomes" id="UP000838763">
    <property type="component" value="Unassembled WGS sequence"/>
</dbReference>
<name>A0A9P1H1P9_9PEZI</name>
<gene>
    <name evidence="1" type="ORF">PPNO1_LOCUS3697</name>
</gene>
<accession>A0A9P1H1P9</accession>